<protein>
    <submittedName>
        <fullName evidence="2">Helix-turn-helix transcriptional regulator</fullName>
    </submittedName>
</protein>
<dbReference type="Proteomes" id="UP001595833">
    <property type="component" value="Unassembled WGS sequence"/>
</dbReference>
<evidence type="ECO:0000259" key="1">
    <source>
        <dbReference type="PROSITE" id="PS50943"/>
    </source>
</evidence>
<proteinExistence type="predicted"/>
<name>A0ABV9Y3A0_9PSEU</name>
<gene>
    <name evidence="2" type="ORF">ACFPFM_19045</name>
</gene>
<dbReference type="SUPFAM" id="SSF47413">
    <property type="entry name" value="lambda repressor-like DNA-binding domains"/>
    <property type="match status" value="1"/>
</dbReference>
<reference evidence="3" key="1">
    <citation type="journal article" date="2019" name="Int. J. Syst. Evol. Microbiol.">
        <title>The Global Catalogue of Microorganisms (GCM) 10K type strain sequencing project: providing services to taxonomists for standard genome sequencing and annotation.</title>
        <authorList>
            <consortium name="The Broad Institute Genomics Platform"/>
            <consortium name="The Broad Institute Genome Sequencing Center for Infectious Disease"/>
            <person name="Wu L."/>
            <person name="Ma J."/>
        </authorList>
    </citation>
    <scope>NUCLEOTIDE SEQUENCE [LARGE SCALE GENOMIC DNA]</scope>
    <source>
        <strain evidence="3">KCTC 12848</strain>
    </source>
</reference>
<feature type="domain" description="HTH cro/C1-type" evidence="1">
    <location>
        <begin position="17"/>
        <end position="71"/>
    </location>
</feature>
<dbReference type="InterPro" id="IPR043917">
    <property type="entry name" value="DUF5753"/>
</dbReference>
<dbReference type="PROSITE" id="PS50943">
    <property type="entry name" value="HTH_CROC1"/>
    <property type="match status" value="1"/>
</dbReference>
<dbReference type="CDD" id="cd00093">
    <property type="entry name" value="HTH_XRE"/>
    <property type="match status" value="1"/>
</dbReference>
<keyword evidence="3" id="KW-1185">Reference proteome</keyword>
<evidence type="ECO:0000313" key="3">
    <source>
        <dbReference type="Proteomes" id="UP001595833"/>
    </source>
</evidence>
<dbReference type="SMART" id="SM00530">
    <property type="entry name" value="HTH_XRE"/>
    <property type="match status" value="1"/>
</dbReference>
<comment type="caution">
    <text evidence="2">The sequence shown here is derived from an EMBL/GenBank/DDBJ whole genome shotgun (WGS) entry which is preliminary data.</text>
</comment>
<sequence>MPRKSPGPKAKELGAELRTLRKDAAITLEQASVAIGLSKQVLSRLETGKRNIAPDEVVGLLGLYDVTGPRREQLLTVARTLDDPGWWELNAPGLTPESALLADYEDRAAHITDWSPLLVPGLLQTPDYARAFMLDDGVAPAEVEARLAARLRRQERLRRDDVRYTALIGEPALIGNDDIHHDQLQALVAAAERPNVTIRVVPVRSMPRLGRVEAFMLLDALPAVVVHVEMARSGVFLEDESLTTPYLRRAGRLGEAALSATLSLRRVIELRAEMEV</sequence>
<dbReference type="InterPro" id="IPR001387">
    <property type="entry name" value="Cro/C1-type_HTH"/>
</dbReference>
<evidence type="ECO:0000313" key="2">
    <source>
        <dbReference type="EMBL" id="MFC5055844.1"/>
    </source>
</evidence>
<dbReference type="Pfam" id="PF19054">
    <property type="entry name" value="DUF5753"/>
    <property type="match status" value="1"/>
</dbReference>
<dbReference type="EMBL" id="JBHSJB010000017">
    <property type="protein sequence ID" value="MFC5055844.1"/>
    <property type="molecule type" value="Genomic_DNA"/>
</dbReference>
<organism evidence="2 3">
    <name type="scientific">Saccharothrix xinjiangensis</name>
    <dbReference type="NCBI Taxonomy" id="204798"/>
    <lineage>
        <taxon>Bacteria</taxon>
        <taxon>Bacillati</taxon>
        <taxon>Actinomycetota</taxon>
        <taxon>Actinomycetes</taxon>
        <taxon>Pseudonocardiales</taxon>
        <taxon>Pseudonocardiaceae</taxon>
        <taxon>Saccharothrix</taxon>
    </lineage>
</organism>
<accession>A0ABV9Y3A0</accession>
<dbReference type="Gene3D" id="1.10.260.40">
    <property type="entry name" value="lambda repressor-like DNA-binding domains"/>
    <property type="match status" value="1"/>
</dbReference>
<dbReference type="InterPro" id="IPR010982">
    <property type="entry name" value="Lambda_DNA-bd_dom_sf"/>
</dbReference>
<dbReference type="Pfam" id="PF13560">
    <property type="entry name" value="HTH_31"/>
    <property type="match status" value="1"/>
</dbReference>
<dbReference type="RefSeq" id="WP_344040851.1">
    <property type="nucleotide sequence ID" value="NZ_BAAAKE010000025.1"/>
</dbReference>